<dbReference type="AlphaFoldDB" id="A0A1I4UP43"/>
<dbReference type="STRING" id="582667.SAMN05192568_10749"/>
<proteinExistence type="predicted"/>
<keyword evidence="2" id="KW-1185">Reference proteome</keyword>
<gene>
    <name evidence="1" type="ORF">SAMN05192568_10749</name>
</gene>
<name>A0A1I4UP43_9HYPH</name>
<reference evidence="2" key="1">
    <citation type="submission" date="2016-10" db="EMBL/GenBank/DDBJ databases">
        <authorList>
            <person name="Varghese N."/>
            <person name="Submissions S."/>
        </authorList>
    </citation>
    <scope>NUCLEOTIDE SEQUENCE [LARGE SCALE GENOMIC DNA]</scope>
    <source>
        <strain evidence="2">BL36</strain>
    </source>
</reference>
<dbReference type="EMBL" id="FOTK01000074">
    <property type="protein sequence ID" value="SFM90777.1"/>
    <property type="molecule type" value="Genomic_DNA"/>
</dbReference>
<evidence type="ECO:0000313" key="1">
    <source>
        <dbReference type="EMBL" id="SFM90777.1"/>
    </source>
</evidence>
<evidence type="ECO:0000313" key="2">
    <source>
        <dbReference type="Proteomes" id="UP000199048"/>
    </source>
</evidence>
<organism evidence="1 2">
    <name type="scientific">Methylobacterium pseudosasicola</name>
    <dbReference type="NCBI Taxonomy" id="582667"/>
    <lineage>
        <taxon>Bacteria</taxon>
        <taxon>Pseudomonadati</taxon>
        <taxon>Pseudomonadota</taxon>
        <taxon>Alphaproteobacteria</taxon>
        <taxon>Hyphomicrobiales</taxon>
        <taxon>Methylobacteriaceae</taxon>
        <taxon>Methylobacterium</taxon>
    </lineage>
</organism>
<sequence length="120" mass="12541">MDGLTARDRSTFNAGIEAARQMALTAAVTLEVRDDARQVRQQAAVAALQGLAAGLHAAFIAPLAETGPMHRVMAAIAADPAGSGAVECLDCKGWLAWARDSSNGHLHAQCETEGCLKLMQ</sequence>
<accession>A0A1I4UP43</accession>
<dbReference type="RefSeq" id="WP_092046993.1">
    <property type="nucleotide sequence ID" value="NZ_FOTK01000074.1"/>
</dbReference>
<protein>
    <submittedName>
        <fullName evidence="1">Uncharacterized protein</fullName>
    </submittedName>
</protein>
<dbReference type="Proteomes" id="UP000199048">
    <property type="component" value="Unassembled WGS sequence"/>
</dbReference>
<dbReference type="OrthoDB" id="8000262at2"/>